<dbReference type="Proteomes" id="UP000678499">
    <property type="component" value="Unassembled WGS sequence"/>
</dbReference>
<proteinExistence type="predicted"/>
<dbReference type="SUPFAM" id="SSF51735">
    <property type="entry name" value="NAD(P)-binding Rossmann-fold domains"/>
    <property type="match status" value="1"/>
</dbReference>
<protein>
    <submittedName>
        <fullName evidence="2">Uncharacterized protein</fullName>
    </submittedName>
</protein>
<dbReference type="Pfam" id="PF00106">
    <property type="entry name" value="adh_short"/>
    <property type="match status" value="1"/>
</dbReference>
<dbReference type="PANTHER" id="PTHR43157:SF31">
    <property type="entry name" value="PHOSPHATIDYLINOSITOL-GLYCAN BIOSYNTHESIS CLASS F PROTEIN"/>
    <property type="match status" value="1"/>
</dbReference>
<keyword evidence="1" id="KW-0560">Oxidoreductase</keyword>
<keyword evidence="3" id="KW-1185">Reference proteome</keyword>
<dbReference type="InterPro" id="IPR036291">
    <property type="entry name" value="NAD(P)-bd_dom_sf"/>
</dbReference>
<gene>
    <name evidence="2" type="ORF">NMOB1V02_LOCUS10934</name>
</gene>
<evidence type="ECO:0000313" key="2">
    <source>
        <dbReference type="EMBL" id="CAD7283318.1"/>
    </source>
</evidence>
<evidence type="ECO:0000256" key="1">
    <source>
        <dbReference type="ARBA" id="ARBA00023002"/>
    </source>
</evidence>
<dbReference type="OrthoDB" id="191139at2759"/>
<dbReference type="EMBL" id="OA887254">
    <property type="protein sequence ID" value="CAD7283318.1"/>
    <property type="molecule type" value="Genomic_DNA"/>
</dbReference>
<reference evidence="2" key="1">
    <citation type="submission" date="2020-11" db="EMBL/GenBank/DDBJ databases">
        <authorList>
            <person name="Tran Van P."/>
        </authorList>
    </citation>
    <scope>NUCLEOTIDE SEQUENCE</scope>
</reference>
<sequence>MSEFSREGKVRKLLNRLKFKSWEDIFEGKDLSSKVAVITCDGKSGASIKTCQILAKHGCRVVLASPNPIPISTGTNAENIRVVECNFRALRSVRNFANDFLALETRLDFLVLTADAQLCGDEVTEDGFEGILQRNYLAQFFLMCLLLDLLVRSSPSRIVAVCSNYDAHRLSTLNTSTFSRSIFFTRNPANSKSLYSTYADSVLCLVTSVLSFNRKMRNACRARDKTGSVVQISTPPVQAFVIGQNGKWSLRISAFLAKNPCFRMVSNAVGKVFKRSEAKKARLVCTALVAADSPAGHFMKGTGKFGPSETAGSKLFQEMLWVSSVDVIQTRMGPGSCKQAIWRGLNLAVGPMLSGVLKKYSVQED</sequence>
<name>A0A7R9GI10_9CRUS</name>
<dbReference type="GO" id="GO:0016491">
    <property type="term" value="F:oxidoreductase activity"/>
    <property type="evidence" value="ECO:0007669"/>
    <property type="project" value="UniProtKB-KW"/>
</dbReference>
<dbReference type="PANTHER" id="PTHR43157">
    <property type="entry name" value="PHOSPHATIDYLINOSITOL-GLYCAN BIOSYNTHESIS CLASS F PROTEIN-RELATED"/>
    <property type="match status" value="1"/>
</dbReference>
<accession>A0A7R9GI10</accession>
<dbReference type="InterPro" id="IPR002347">
    <property type="entry name" value="SDR_fam"/>
</dbReference>
<dbReference type="EMBL" id="CAJPEX010005217">
    <property type="protein sequence ID" value="CAG0923470.1"/>
    <property type="molecule type" value="Genomic_DNA"/>
</dbReference>
<dbReference type="Gene3D" id="3.40.50.720">
    <property type="entry name" value="NAD(P)-binding Rossmann-like Domain"/>
    <property type="match status" value="1"/>
</dbReference>
<dbReference type="AlphaFoldDB" id="A0A7R9GI10"/>
<organism evidence="2">
    <name type="scientific">Notodromas monacha</name>
    <dbReference type="NCBI Taxonomy" id="399045"/>
    <lineage>
        <taxon>Eukaryota</taxon>
        <taxon>Metazoa</taxon>
        <taxon>Ecdysozoa</taxon>
        <taxon>Arthropoda</taxon>
        <taxon>Crustacea</taxon>
        <taxon>Oligostraca</taxon>
        <taxon>Ostracoda</taxon>
        <taxon>Podocopa</taxon>
        <taxon>Podocopida</taxon>
        <taxon>Cypridocopina</taxon>
        <taxon>Cypridoidea</taxon>
        <taxon>Cyprididae</taxon>
        <taxon>Notodromas</taxon>
    </lineage>
</organism>
<evidence type="ECO:0000313" key="3">
    <source>
        <dbReference type="Proteomes" id="UP000678499"/>
    </source>
</evidence>